<evidence type="ECO:0000256" key="1">
    <source>
        <dbReference type="SAM" id="MobiDB-lite"/>
    </source>
</evidence>
<dbReference type="eggNOG" id="ENOG502RQT5">
    <property type="taxonomic scope" value="Eukaryota"/>
</dbReference>
<keyword evidence="3" id="KW-1185">Reference proteome</keyword>
<accession>C1GGC4</accession>
<reference evidence="2 3" key="1">
    <citation type="journal article" date="2011" name="PLoS Genet.">
        <title>Comparative genomic analysis of human fungal pathogens causing paracoccidioidomycosis.</title>
        <authorList>
            <person name="Desjardins C.A."/>
            <person name="Champion M.D."/>
            <person name="Holder J.W."/>
            <person name="Muszewska A."/>
            <person name="Goldberg J."/>
            <person name="Bailao A.M."/>
            <person name="Brigido M.M."/>
            <person name="Ferreira M.E."/>
            <person name="Garcia A.M."/>
            <person name="Grynberg M."/>
            <person name="Gujja S."/>
            <person name="Heiman D.I."/>
            <person name="Henn M.R."/>
            <person name="Kodira C.D."/>
            <person name="Leon-Narvaez H."/>
            <person name="Longo L.V."/>
            <person name="Ma L.J."/>
            <person name="Malavazi I."/>
            <person name="Matsuo A.L."/>
            <person name="Morais F.V."/>
            <person name="Pereira M."/>
            <person name="Rodriguez-Brito S."/>
            <person name="Sakthikumar S."/>
            <person name="Salem-Izacc S.M."/>
            <person name="Sykes S.M."/>
            <person name="Teixeira M.M."/>
            <person name="Vallejo M.C."/>
            <person name="Walter M.E."/>
            <person name="Yandava C."/>
            <person name="Young S."/>
            <person name="Zeng Q."/>
            <person name="Zucker J."/>
            <person name="Felipe M.S."/>
            <person name="Goldman G.H."/>
            <person name="Haas B.J."/>
            <person name="McEwen J.G."/>
            <person name="Nino-Vega G."/>
            <person name="Puccia R."/>
            <person name="San-Blas G."/>
            <person name="Soares C.M."/>
            <person name="Birren B.W."/>
            <person name="Cuomo C.A."/>
        </authorList>
    </citation>
    <scope>NUCLEOTIDE SEQUENCE [LARGE SCALE GENOMIC DNA]</scope>
    <source>
        <strain evidence="2 3">Pb18</strain>
    </source>
</reference>
<gene>
    <name evidence="2" type="ORF">PADG_06361</name>
</gene>
<dbReference type="EMBL" id="KN275964">
    <property type="protein sequence ID" value="EEH50282.2"/>
    <property type="molecule type" value="Genomic_DNA"/>
</dbReference>
<dbReference type="AlphaFoldDB" id="C1GGC4"/>
<proteinExistence type="predicted"/>
<dbReference type="GeneID" id="22585105"/>
<evidence type="ECO:0000313" key="3">
    <source>
        <dbReference type="Proteomes" id="UP000001628"/>
    </source>
</evidence>
<dbReference type="InParanoid" id="C1GGC4"/>
<evidence type="ECO:0008006" key="4">
    <source>
        <dbReference type="Google" id="ProtNLM"/>
    </source>
</evidence>
<dbReference type="VEuPathDB" id="FungiDB:PADG_06361"/>
<name>C1GGC4_PARBD</name>
<feature type="region of interest" description="Disordered" evidence="1">
    <location>
        <begin position="242"/>
        <end position="278"/>
    </location>
</feature>
<dbReference type="KEGG" id="pbn:PADG_06361"/>
<dbReference type="RefSeq" id="XP_010761706.1">
    <property type="nucleotide sequence ID" value="XM_010763404.1"/>
</dbReference>
<sequence>MGPKPNPRTDTEHVNLMKKNTEAPHTSIGEEIQAVEHERERLEIYKKLLDLQQQVNTLRAEIQASESNQRDTEPTDHTISANLPYLKFTLAFYAYQKQYFENIDEHKILEAATHFDANLPQKWQQYYTNLKTPITWSEFYNWIHARLINPDKANQDYELKYQELKQSEGQTIHDFVFALQSIERNLRQKYSDYHRKVHLFNKILSSLRAEFERYAVKLDDLSYDAFIMKLGIVESNILKTTTPSSATTQRKRSAGRGNHSRDVAPTARQNDSQKRKECSNTWYSKVQTSFISDFNIRALHAQLNDFDGHQTLSFGTIKLAVEVSDSKESTYSPPLHRLPGLLPEPPGLGLRTSLRACPRSFRAIRGQRTRKYSFHRWSACPVAHSYFQMRIDSVGSVTLDRSNAGIGAVFEHVLYNPDSDVGRAIAQFKRDTKSINKPNMPTGTAKYLTWKSSMKSRLVDAQCWVLIERGQTQSPSDNSQWTPFWEAKN</sequence>
<feature type="region of interest" description="Disordered" evidence="1">
    <location>
        <begin position="1"/>
        <end position="26"/>
    </location>
</feature>
<organism evidence="2 3">
    <name type="scientific">Paracoccidioides brasiliensis (strain Pb18)</name>
    <dbReference type="NCBI Taxonomy" id="502780"/>
    <lineage>
        <taxon>Eukaryota</taxon>
        <taxon>Fungi</taxon>
        <taxon>Dikarya</taxon>
        <taxon>Ascomycota</taxon>
        <taxon>Pezizomycotina</taxon>
        <taxon>Eurotiomycetes</taxon>
        <taxon>Eurotiomycetidae</taxon>
        <taxon>Onygenales</taxon>
        <taxon>Ajellomycetaceae</taxon>
        <taxon>Paracoccidioides</taxon>
    </lineage>
</organism>
<evidence type="ECO:0000313" key="2">
    <source>
        <dbReference type="EMBL" id="EEH50282.2"/>
    </source>
</evidence>
<dbReference type="Proteomes" id="UP000001628">
    <property type="component" value="Unassembled WGS sequence"/>
</dbReference>
<protein>
    <recommendedName>
        <fullName evidence="4">Retrotransposon gag domain-containing protein</fullName>
    </recommendedName>
</protein>
<feature type="compositionally biased region" description="Basic and acidic residues" evidence="1">
    <location>
        <begin position="7"/>
        <end position="22"/>
    </location>
</feature>
<dbReference type="HOGENOM" id="CLU_557882_0_0_1"/>